<feature type="transmembrane region" description="Helical" evidence="1">
    <location>
        <begin position="107"/>
        <end position="127"/>
    </location>
</feature>
<dbReference type="EMBL" id="JANIBM010000001">
    <property type="protein sequence ID" value="MCQ8179687.1"/>
    <property type="molecule type" value="Genomic_DNA"/>
</dbReference>
<comment type="caution">
    <text evidence="3">The sequence shown here is derived from an EMBL/GenBank/DDBJ whole genome shotgun (WGS) entry which is preliminary data.</text>
</comment>
<feature type="transmembrane region" description="Helical" evidence="1">
    <location>
        <begin position="72"/>
        <end position="95"/>
    </location>
</feature>
<evidence type="ECO:0000313" key="4">
    <source>
        <dbReference type="Proteomes" id="UP001524569"/>
    </source>
</evidence>
<proteinExistence type="predicted"/>
<keyword evidence="1" id="KW-1133">Transmembrane helix</keyword>
<accession>A0ABT1UDB0</accession>
<evidence type="ECO:0000256" key="1">
    <source>
        <dbReference type="SAM" id="Phobius"/>
    </source>
</evidence>
<reference evidence="3 4" key="1">
    <citation type="submission" date="2022-07" db="EMBL/GenBank/DDBJ databases">
        <title>Methylomonas rivi sp. nov., Methylomonas rosea sp. nov., Methylomonas aureus sp. nov. and Methylomonas subterranea sp. nov., four novel methanotrophs isolated from a freshwater creek and the deep terrestrial subsurface.</title>
        <authorList>
            <person name="Abin C."/>
            <person name="Sankaranarayanan K."/>
            <person name="Garner C."/>
            <person name="Sindelar R."/>
            <person name="Kotary K."/>
            <person name="Garner R."/>
            <person name="Barclay S."/>
            <person name="Lawson P."/>
            <person name="Krumholz L."/>
        </authorList>
    </citation>
    <scope>NUCLEOTIDE SEQUENCE [LARGE SCALE GENOMIC DNA]</scope>
    <source>
        <strain evidence="3 4">SURF-1</strain>
    </source>
</reference>
<gene>
    <name evidence="2" type="ORF">NP603_01080</name>
    <name evidence="3" type="ORF">NP603_01170</name>
</gene>
<sequence length="143" mass="15355">MDALTNIPTVAHVIQQAVAPVFLLTGVAGILGVLTSRLGRAVDRFRTLNMLFENGADEHYPEMRILARRAHWIHWAISLCTVCALLICLSIVALFVGTEIAVDPSPVVSFLFVAAMLALIGGLLCFLREIALATGMISVPGSK</sequence>
<evidence type="ECO:0000313" key="3">
    <source>
        <dbReference type="EMBL" id="MCQ8179705.1"/>
    </source>
</evidence>
<name>A0ABT1UDB0_9GAMM</name>
<keyword evidence="4" id="KW-1185">Reference proteome</keyword>
<feature type="transmembrane region" description="Helical" evidence="1">
    <location>
        <begin position="12"/>
        <end position="34"/>
    </location>
</feature>
<dbReference type="RefSeq" id="WP_256609066.1">
    <property type="nucleotide sequence ID" value="NZ_JANIBM010000001.1"/>
</dbReference>
<dbReference type="Pfam" id="PF11026">
    <property type="entry name" value="DUF2721"/>
    <property type="match status" value="1"/>
</dbReference>
<dbReference type="EMBL" id="JANIBM010000001">
    <property type="protein sequence ID" value="MCQ8179705.1"/>
    <property type="molecule type" value="Genomic_DNA"/>
</dbReference>
<organism evidence="3 4">
    <name type="scientific">Methylomonas aurea</name>
    <dbReference type="NCBI Taxonomy" id="2952224"/>
    <lineage>
        <taxon>Bacteria</taxon>
        <taxon>Pseudomonadati</taxon>
        <taxon>Pseudomonadota</taxon>
        <taxon>Gammaproteobacteria</taxon>
        <taxon>Methylococcales</taxon>
        <taxon>Methylococcaceae</taxon>
        <taxon>Methylomonas</taxon>
    </lineage>
</organism>
<dbReference type="InterPro" id="IPR021279">
    <property type="entry name" value="DUF2721"/>
</dbReference>
<keyword evidence="1" id="KW-0472">Membrane</keyword>
<keyword evidence="1" id="KW-0812">Transmembrane</keyword>
<dbReference type="Proteomes" id="UP001524569">
    <property type="component" value="Unassembled WGS sequence"/>
</dbReference>
<evidence type="ECO:0000313" key="2">
    <source>
        <dbReference type="EMBL" id="MCQ8179687.1"/>
    </source>
</evidence>
<protein>
    <submittedName>
        <fullName evidence="3">DUF2721 domain-containing protein</fullName>
    </submittedName>
</protein>